<feature type="non-terminal residue" evidence="1">
    <location>
        <position position="59"/>
    </location>
</feature>
<comment type="caution">
    <text evidence="1">The sequence shown here is derived from an EMBL/GenBank/DDBJ whole genome shotgun (WGS) entry which is preliminary data.</text>
</comment>
<evidence type="ECO:0000313" key="1">
    <source>
        <dbReference type="EMBL" id="KAJ2924844.1"/>
    </source>
</evidence>
<sequence length="59" mass="6425">MAVADNCVEPDIFGYIDQNGKEQVAQIPKDERRGKAVCSALDRENLEAPETGFQPSSEG</sequence>
<dbReference type="Proteomes" id="UP001140091">
    <property type="component" value="Unassembled WGS sequence"/>
</dbReference>
<organism evidence="1 2">
    <name type="scientific">Candolleomyces eurysporus</name>
    <dbReference type="NCBI Taxonomy" id="2828524"/>
    <lineage>
        <taxon>Eukaryota</taxon>
        <taxon>Fungi</taxon>
        <taxon>Dikarya</taxon>
        <taxon>Basidiomycota</taxon>
        <taxon>Agaricomycotina</taxon>
        <taxon>Agaricomycetes</taxon>
        <taxon>Agaricomycetidae</taxon>
        <taxon>Agaricales</taxon>
        <taxon>Agaricineae</taxon>
        <taxon>Psathyrellaceae</taxon>
        <taxon>Candolleomyces</taxon>
    </lineage>
</organism>
<reference evidence="1" key="1">
    <citation type="submission" date="2022-06" db="EMBL/GenBank/DDBJ databases">
        <title>Genome Sequence of Candolleomyces eurysporus.</title>
        <authorList>
            <person name="Buettner E."/>
        </authorList>
    </citation>
    <scope>NUCLEOTIDE SEQUENCE</scope>
    <source>
        <strain evidence="1">VTCC 930004</strain>
    </source>
</reference>
<proteinExistence type="predicted"/>
<evidence type="ECO:0000313" key="2">
    <source>
        <dbReference type="Proteomes" id="UP001140091"/>
    </source>
</evidence>
<name>A0A9W8IZU5_9AGAR</name>
<dbReference type="EMBL" id="JANBPK010001203">
    <property type="protein sequence ID" value="KAJ2924844.1"/>
    <property type="molecule type" value="Genomic_DNA"/>
</dbReference>
<gene>
    <name evidence="1" type="ORF">H1R20_g12262</name>
</gene>
<dbReference type="AlphaFoldDB" id="A0A9W8IZU5"/>
<keyword evidence="2" id="KW-1185">Reference proteome</keyword>
<accession>A0A9W8IZU5</accession>
<protein>
    <submittedName>
        <fullName evidence="1">Uncharacterized protein</fullName>
    </submittedName>
</protein>